<dbReference type="InterPro" id="IPR051199">
    <property type="entry name" value="LPS_LOS_Heptosyltrfase"/>
</dbReference>
<dbReference type="CDD" id="cd03789">
    <property type="entry name" value="GT9_LPS_heptosyltransferase"/>
    <property type="match status" value="1"/>
</dbReference>
<dbReference type="EMBL" id="BAAAGX010000004">
    <property type="protein sequence ID" value="GAA0224373.1"/>
    <property type="molecule type" value="Genomic_DNA"/>
</dbReference>
<evidence type="ECO:0000256" key="2">
    <source>
        <dbReference type="ARBA" id="ARBA00022679"/>
    </source>
</evidence>
<dbReference type="RefSeq" id="WP_344647243.1">
    <property type="nucleotide sequence ID" value="NZ_BAAAGX010000004.1"/>
</dbReference>
<dbReference type="PANTHER" id="PTHR30160:SF1">
    <property type="entry name" value="LIPOPOLYSACCHARIDE 1,2-N-ACETYLGLUCOSAMINETRANSFERASE-RELATED"/>
    <property type="match status" value="1"/>
</dbReference>
<dbReference type="Proteomes" id="UP001500967">
    <property type="component" value="Unassembled WGS sequence"/>
</dbReference>
<name>A0ABP3D632_9ACTN</name>
<dbReference type="InterPro" id="IPR002201">
    <property type="entry name" value="Glyco_trans_9"/>
</dbReference>
<comment type="caution">
    <text evidence="3">The sequence shown here is derived from an EMBL/GenBank/DDBJ whole genome shotgun (WGS) entry which is preliminary data.</text>
</comment>
<gene>
    <name evidence="3" type="ORF">GCM10009539_06910</name>
</gene>
<keyword evidence="2" id="KW-0808">Transferase</keyword>
<evidence type="ECO:0000313" key="4">
    <source>
        <dbReference type="Proteomes" id="UP001500967"/>
    </source>
</evidence>
<dbReference type="SUPFAM" id="SSF53756">
    <property type="entry name" value="UDP-Glycosyltransferase/glycogen phosphorylase"/>
    <property type="match status" value="1"/>
</dbReference>
<keyword evidence="1" id="KW-0328">Glycosyltransferase</keyword>
<dbReference type="Gene3D" id="3.40.50.2000">
    <property type="entry name" value="Glycogen Phosphorylase B"/>
    <property type="match status" value="2"/>
</dbReference>
<dbReference type="PANTHER" id="PTHR30160">
    <property type="entry name" value="TETRAACYLDISACCHARIDE 4'-KINASE-RELATED"/>
    <property type="match status" value="1"/>
</dbReference>
<evidence type="ECO:0000313" key="3">
    <source>
        <dbReference type="EMBL" id="GAA0224373.1"/>
    </source>
</evidence>
<dbReference type="Pfam" id="PF01075">
    <property type="entry name" value="Glyco_transf_9"/>
    <property type="match status" value="1"/>
</dbReference>
<organism evidence="3 4">
    <name type="scientific">Cryptosporangium japonicum</name>
    <dbReference type="NCBI Taxonomy" id="80872"/>
    <lineage>
        <taxon>Bacteria</taxon>
        <taxon>Bacillati</taxon>
        <taxon>Actinomycetota</taxon>
        <taxon>Actinomycetes</taxon>
        <taxon>Cryptosporangiales</taxon>
        <taxon>Cryptosporangiaceae</taxon>
        <taxon>Cryptosporangium</taxon>
    </lineage>
</organism>
<accession>A0ABP3D632</accession>
<evidence type="ECO:0000256" key="1">
    <source>
        <dbReference type="ARBA" id="ARBA00022676"/>
    </source>
</evidence>
<protein>
    <submittedName>
        <fullName evidence="3">Glycosyltransferase family 9 protein</fullName>
    </submittedName>
</protein>
<keyword evidence="4" id="KW-1185">Reference proteome</keyword>
<reference evidence="4" key="1">
    <citation type="journal article" date="2019" name="Int. J. Syst. Evol. Microbiol.">
        <title>The Global Catalogue of Microorganisms (GCM) 10K type strain sequencing project: providing services to taxonomists for standard genome sequencing and annotation.</title>
        <authorList>
            <consortium name="The Broad Institute Genomics Platform"/>
            <consortium name="The Broad Institute Genome Sequencing Center for Infectious Disease"/>
            <person name="Wu L."/>
            <person name="Ma J."/>
        </authorList>
    </citation>
    <scope>NUCLEOTIDE SEQUENCE [LARGE SCALE GENOMIC DNA]</scope>
    <source>
        <strain evidence="4">JCM 10425</strain>
    </source>
</reference>
<proteinExistence type="predicted"/>
<sequence>MSTVLVLRALGLGDLLAAVPALRGLRRACPEHEIVLAAPARFADVVAATGAVDRLLPTTAPGREVPSHLDWDGPPPDVAVDLHGNGPLSHDLLAALGPARILSWVDGPTWRDDEHERVRWCRLLRFYGIGADPDDVRLDVVRPPGPGAVLIHPGADAAARRWPADRFAAVARALTAAGVPVVITAGRGEGALAAAVADRAGLPPATVVGGDADVPFAALAARVAGARAVVVGDTGIAHLASAVATPSVVLFGPVSPALWGPPADFRHRVLWRPDDPAVLRPGDAHGTTPDARLLRVGVDDVRTELAALGIPTEAALSGAAR</sequence>